<name>A0A4R1YYZ7_9RHOB</name>
<dbReference type="EMBL" id="SLVM01000004">
    <property type="protein sequence ID" value="TCM86512.1"/>
    <property type="molecule type" value="Genomic_DNA"/>
</dbReference>
<keyword evidence="2" id="KW-1185">Reference proteome</keyword>
<dbReference type="Proteomes" id="UP000295277">
    <property type="component" value="Unassembled WGS sequence"/>
</dbReference>
<reference evidence="1 2" key="1">
    <citation type="submission" date="2019-03" db="EMBL/GenBank/DDBJ databases">
        <title>Genomic Encyclopedia of Type Strains, Phase IV (KMG-IV): sequencing the most valuable type-strain genomes for metagenomic binning, comparative biology and taxonomic classification.</title>
        <authorList>
            <person name="Goeker M."/>
        </authorList>
    </citation>
    <scope>NUCLEOTIDE SEQUENCE [LARGE SCALE GENOMIC DNA]</scope>
    <source>
        <strain evidence="1 2">DSM 21153</strain>
    </source>
</reference>
<dbReference type="InterPro" id="IPR009945">
    <property type="entry name" value="ATPase_inh_sub_z"/>
</dbReference>
<proteinExistence type="predicted"/>
<evidence type="ECO:0000313" key="1">
    <source>
        <dbReference type="EMBL" id="TCM86512.1"/>
    </source>
</evidence>
<organism evidence="1 2">
    <name type="scientific">Rhodovulum steppense</name>
    <dbReference type="NCBI Taxonomy" id="540251"/>
    <lineage>
        <taxon>Bacteria</taxon>
        <taxon>Pseudomonadati</taxon>
        <taxon>Pseudomonadota</taxon>
        <taxon>Alphaproteobacteria</taxon>
        <taxon>Rhodobacterales</taxon>
        <taxon>Paracoccaceae</taxon>
        <taxon>Rhodovulum</taxon>
    </lineage>
</organism>
<accession>A0A4R1YYZ7</accession>
<comment type="caution">
    <text evidence="1">The sequence shown here is derived from an EMBL/GenBank/DDBJ whole genome shotgun (WGS) entry which is preliminary data.</text>
</comment>
<dbReference type="AlphaFoldDB" id="A0A4R1YYZ7"/>
<evidence type="ECO:0008006" key="3">
    <source>
        <dbReference type="Google" id="ProtNLM"/>
    </source>
</evidence>
<protein>
    <recommendedName>
        <fullName evidence="3">DUF1476 domain-containing protein</fullName>
    </recommendedName>
</protein>
<gene>
    <name evidence="1" type="ORF">EV216_10461</name>
</gene>
<dbReference type="OrthoDB" id="9810387at2"/>
<dbReference type="Gene3D" id="1.10.790.20">
    <property type="entry name" value="Domain of unknown function DUF1476"/>
    <property type="match status" value="1"/>
</dbReference>
<dbReference type="RefSeq" id="WP_132693719.1">
    <property type="nucleotide sequence ID" value="NZ_SLVM01000004.1"/>
</dbReference>
<dbReference type="PIRSF" id="PIRSF031780">
    <property type="entry name" value="UCP031780"/>
    <property type="match status" value="1"/>
</dbReference>
<dbReference type="InterPro" id="IPR038293">
    <property type="entry name" value="ATPase_inh_sub_z_sf"/>
</dbReference>
<evidence type="ECO:0000313" key="2">
    <source>
        <dbReference type="Proteomes" id="UP000295277"/>
    </source>
</evidence>
<sequence>MTTFEDRENAFENKFAHDSELQFRAEARRNKLLGLWAAELMGMSNDAALDYAREVVKADFEEPGDEDVYRKLAGDLGTRADEATIRAKMAELMAVAKEQIMTES</sequence>
<dbReference type="Pfam" id="PF07345">
    <property type="entry name" value="ATPaseInh_sub_z"/>
    <property type="match status" value="1"/>
</dbReference>